<dbReference type="Proteomes" id="UP001221757">
    <property type="component" value="Unassembled WGS sequence"/>
</dbReference>
<gene>
    <name evidence="2" type="ORF">B0H17DRAFT_1035473</name>
</gene>
<evidence type="ECO:0000313" key="2">
    <source>
        <dbReference type="EMBL" id="KAJ7706064.1"/>
    </source>
</evidence>
<dbReference type="EMBL" id="JARKIE010000007">
    <property type="protein sequence ID" value="KAJ7706064.1"/>
    <property type="molecule type" value="Genomic_DNA"/>
</dbReference>
<sequence length="52" mass="6112">LLYYRDDITAMQRSPAGPSLPAYIEHANRRVRPRRSSTSHDRMRKTYHDGPN</sequence>
<organism evidence="2 3">
    <name type="scientific">Mycena rosella</name>
    <name type="common">Pink bonnet</name>
    <name type="synonym">Agaricus rosellus</name>
    <dbReference type="NCBI Taxonomy" id="1033263"/>
    <lineage>
        <taxon>Eukaryota</taxon>
        <taxon>Fungi</taxon>
        <taxon>Dikarya</taxon>
        <taxon>Basidiomycota</taxon>
        <taxon>Agaricomycotina</taxon>
        <taxon>Agaricomycetes</taxon>
        <taxon>Agaricomycetidae</taxon>
        <taxon>Agaricales</taxon>
        <taxon>Marasmiineae</taxon>
        <taxon>Mycenaceae</taxon>
        <taxon>Mycena</taxon>
    </lineage>
</organism>
<comment type="caution">
    <text evidence="2">The sequence shown here is derived from an EMBL/GenBank/DDBJ whole genome shotgun (WGS) entry which is preliminary data.</text>
</comment>
<evidence type="ECO:0000256" key="1">
    <source>
        <dbReference type="SAM" id="MobiDB-lite"/>
    </source>
</evidence>
<accession>A0AAD7GVC0</accession>
<keyword evidence="3" id="KW-1185">Reference proteome</keyword>
<reference evidence="2" key="1">
    <citation type="submission" date="2023-03" db="EMBL/GenBank/DDBJ databases">
        <title>Massive genome expansion in bonnet fungi (Mycena s.s.) driven by repeated elements and novel gene families across ecological guilds.</title>
        <authorList>
            <consortium name="Lawrence Berkeley National Laboratory"/>
            <person name="Harder C.B."/>
            <person name="Miyauchi S."/>
            <person name="Viragh M."/>
            <person name="Kuo A."/>
            <person name="Thoen E."/>
            <person name="Andreopoulos B."/>
            <person name="Lu D."/>
            <person name="Skrede I."/>
            <person name="Drula E."/>
            <person name="Henrissat B."/>
            <person name="Morin E."/>
            <person name="Kohler A."/>
            <person name="Barry K."/>
            <person name="LaButti K."/>
            <person name="Morin E."/>
            <person name="Salamov A."/>
            <person name="Lipzen A."/>
            <person name="Mereny Z."/>
            <person name="Hegedus B."/>
            <person name="Baldrian P."/>
            <person name="Stursova M."/>
            <person name="Weitz H."/>
            <person name="Taylor A."/>
            <person name="Grigoriev I.V."/>
            <person name="Nagy L.G."/>
            <person name="Martin F."/>
            <person name="Kauserud H."/>
        </authorList>
    </citation>
    <scope>NUCLEOTIDE SEQUENCE</scope>
    <source>
        <strain evidence="2">CBHHK067</strain>
    </source>
</reference>
<proteinExistence type="predicted"/>
<feature type="compositionally biased region" description="Basic and acidic residues" evidence="1">
    <location>
        <begin position="38"/>
        <end position="52"/>
    </location>
</feature>
<evidence type="ECO:0000313" key="3">
    <source>
        <dbReference type="Proteomes" id="UP001221757"/>
    </source>
</evidence>
<protein>
    <submittedName>
        <fullName evidence="2">Uncharacterized protein</fullName>
    </submittedName>
</protein>
<name>A0AAD7GVC0_MYCRO</name>
<feature type="region of interest" description="Disordered" evidence="1">
    <location>
        <begin position="27"/>
        <end position="52"/>
    </location>
</feature>
<dbReference type="AlphaFoldDB" id="A0AAD7GVC0"/>
<feature type="non-terminal residue" evidence="2">
    <location>
        <position position="1"/>
    </location>
</feature>